<keyword evidence="1" id="KW-1133">Transmembrane helix</keyword>
<proteinExistence type="predicted"/>
<dbReference type="Proteomes" id="UP001049176">
    <property type="component" value="Chromosome 4"/>
</dbReference>
<sequence length="164" mass="18696">MPPPSELCNVSMQESSTSVTVPLPVFVILGTLSVSWIASKWTRASCSFEALNERLQFTENLINENSSYHMDLLSEAGPAFKSVLQEIYLKIENIKTNQYYEPAGISNIPARILFRYRQARGMRSCHSRLCQLEHEIKAYAQVTREARAVASHQPMPFQPRVQNY</sequence>
<name>A0A9P7S0K8_9AGAR</name>
<dbReference type="EMBL" id="CM032184">
    <property type="protein sequence ID" value="KAG7093249.1"/>
    <property type="molecule type" value="Genomic_DNA"/>
</dbReference>
<reference evidence="2" key="1">
    <citation type="journal article" date="2021" name="Genome Biol. Evol.">
        <title>The assembled and annotated genome of the fairy-ring fungus Marasmius oreades.</title>
        <authorList>
            <person name="Hiltunen M."/>
            <person name="Ament-Velasquez S.L."/>
            <person name="Johannesson H."/>
        </authorList>
    </citation>
    <scope>NUCLEOTIDE SEQUENCE</scope>
    <source>
        <strain evidence="2">03SP1</strain>
    </source>
</reference>
<dbReference type="AlphaFoldDB" id="A0A9P7S0K8"/>
<dbReference type="GeneID" id="66076011"/>
<evidence type="ECO:0000313" key="3">
    <source>
        <dbReference type="Proteomes" id="UP001049176"/>
    </source>
</evidence>
<organism evidence="2 3">
    <name type="scientific">Marasmius oreades</name>
    <name type="common">fairy-ring Marasmius</name>
    <dbReference type="NCBI Taxonomy" id="181124"/>
    <lineage>
        <taxon>Eukaryota</taxon>
        <taxon>Fungi</taxon>
        <taxon>Dikarya</taxon>
        <taxon>Basidiomycota</taxon>
        <taxon>Agaricomycotina</taxon>
        <taxon>Agaricomycetes</taxon>
        <taxon>Agaricomycetidae</taxon>
        <taxon>Agaricales</taxon>
        <taxon>Marasmiineae</taxon>
        <taxon>Marasmiaceae</taxon>
        <taxon>Marasmius</taxon>
    </lineage>
</organism>
<keyword evidence="3" id="KW-1185">Reference proteome</keyword>
<gene>
    <name evidence="2" type="ORF">E1B28_006935</name>
</gene>
<keyword evidence="1" id="KW-0472">Membrane</keyword>
<evidence type="ECO:0000313" key="2">
    <source>
        <dbReference type="EMBL" id="KAG7093249.1"/>
    </source>
</evidence>
<dbReference type="RefSeq" id="XP_043009719.1">
    <property type="nucleotide sequence ID" value="XM_043151639.1"/>
</dbReference>
<accession>A0A9P7S0K8</accession>
<keyword evidence="1" id="KW-0812">Transmembrane</keyword>
<evidence type="ECO:0000256" key="1">
    <source>
        <dbReference type="SAM" id="Phobius"/>
    </source>
</evidence>
<dbReference type="KEGG" id="more:E1B28_006935"/>
<feature type="transmembrane region" description="Helical" evidence="1">
    <location>
        <begin position="20"/>
        <end position="38"/>
    </location>
</feature>
<comment type="caution">
    <text evidence="2">The sequence shown here is derived from an EMBL/GenBank/DDBJ whole genome shotgun (WGS) entry which is preliminary data.</text>
</comment>
<protein>
    <submittedName>
        <fullName evidence="2">Uncharacterized protein</fullName>
    </submittedName>
</protein>